<dbReference type="eggNOG" id="COG4430">
    <property type="taxonomic scope" value="Bacteria"/>
</dbReference>
<accession>A0A086A868</accession>
<dbReference type="Pfam" id="PF13376">
    <property type="entry name" value="OmdA"/>
    <property type="match status" value="1"/>
</dbReference>
<reference evidence="1 2" key="1">
    <citation type="submission" date="2014-07" db="EMBL/GenBank/DDBJ databases">
        <title>Genome of Chryseobacterium soli DSM 19298.</title>
        <authorList>
            <person name="Stropko S.J."/>
            <person name="Pipes S.E."/>
            <person name="Newman J."/>
        </authorList>
    </citation>
    <scope>NUCLEOTIDE SEQUENCE [LARGE SCALE GENOMIC DNA]</scope>
    <source>
        <strain evidence="1 2">DSM 19298</strain>
    </source>
</reference>
<keyword evidence="2" id="KW-1185">Reference proteome</keyword>
<name>A0A086A868_9FLAO</name>
<gene>
    <name evidence="1" type="ORF">IW15_08850</name>
</gene>
<protein>
    <submittedName>
        <fullName evidence="1">Bacteriocin-protection protein</fullName>
    </submittedName>
</protein>
<organism evidence="1 2">
    <name type="scientific">Chryseobacterium soli</name>
    <dbReference type="NCBI Taxonomy" id="445961"/>
    <lineage>
        <taxon>Bacteria</taxon>
        <taxon>Pseudomonadati</taxon>
        <taxon>Bacteroidota</taxon>
        <taxon>Flavobacteriia</taxon>
        <taxon>Flavobacteriales</taxon>
        <taxon>Weeksellaceae</taxon>
        <taxon>Chryseobacterium group</taxon>
        <taxon>Chryseobacterium</taxon>
    </lineage>
</organism>
<dbReference type="EMBL" id="JPRH01000003">
    <property type="protein sequence ID" value="KFF12882.1"/>
    <property type="molecule type" value="Genomic_DNA"/>
</dbReference>
<evidence type="ECO:0000313" key="1">
    <source>
        <dbReference type="EMBL" id="KFF12882.1"/>
    </source>
</evidence>
<dbReference type="OrthoDB" id="9796999at2"/>
<comment type="caution">
    <text evidence="1">The sequence shown here is derived from an EMBL/GenBank/DDBJ whole genome shotgun (WGS) entry which is preliminary data.</text>
</comment>
<dbReference type="RefSeq" id="WP_034710605.1">
    <property type="nucleotide sequence ID" value="NZ_JPRH01000003.1"/>
</dbReference>
<dbReference type="STRING" id="445961.IW15_08850"/>
<dbReference type="Proteomes" id="UP000028705">
    <property type="component" value="Unassembled WGS sequence"/>
</dbReference>
<sequence length="186" mass="21785">MVPLFFATKEKFREWLEHNHLTEKEVVVGFYKKGSGKPSMNWSESVDQALCFGWIDSTRRSIDDESYSNRFTPRKPSSIWSAINIKKVEDLMEAGLMRPEGQKAFDLRKKEKTGIYSHEKETIALDPVYEEQFKADQKAWNFFEKQAPSYQKIVIHWIVSTKQEKTRISRLEKAISESASEKRLTL</sequence>
<proteinExistence type="predicted"/>
<evidence type="ECO:0000313" key="2">
    <source>
        <dbReference type="Proteomes" id="UP000028705"/>
    </source>
</evidence>
<dbReference type="AlphaFoldDB" id="A0A086A868"/>